<evidence type="ECO:0000313" key="3">
    <source>
        <dbReference type="Proteomes" id="UP000295554"/>
    </source>
</evidence>
<gene>
    <name evidence="2" type="ORF">E2F43_02110</name>
</gene>
<dbReference type="EMBL" id="SMSE01000001">
    <property type="protein sequence ID" value="TDG15056.1"/>
    <property type="molecule type" value="Genomic_DNA"/>
</dbReference>
<dbReference type="PANTHER" id="PTHR38684">
    <property type="entry name" value="PROTEIN AMPE"/>
    <property type="match status" value="1"/>
</dbReference>
<keyword evidence="1" id="KW-0812">Transmembrane</keyword>
<name>A0A4R5LUF9_9GAMM</name>
<dbReference type="Proteomes" id="UP000295554">
    <property type="component" value="Unassembled WGS sequence"/>
</dbReference>
<proteinExistence type="predicted"/>
<comment type="caution">
    <text evidence="2">The sequence shown here is derived from an EMBL/GenBank/DDBJ whole genome shotgun (WGS) entry which is preliminary data.</text>
</comment>
<dbReference type="Pfam" id="PF17113">
    <property type="entry name" value="AmpE"/>
    <property type="match status" value="1"/>
</dbReference>
<reference evidence="2 3" key="1">
    <citation type="submission" date="2019-03" db="EMBL/GenBank/DDBJ databases">
        <title>Seongchinamella monodicae gen. nov., sp. nov., a novel member of the Gammaproteobacteria isolated from a tidal mudflat of beach.</title>
        <authorList>
            <person name="Yang H.G."/>
            <person name="Kang J.W."/>
            <person name="Lee S.D."/>
        </authorList>
    </citation>
    <scope>NUCLEOTIDE SEQUENCE [LARGE SCALE GENOMIC DNA]</scope>
    <source>
        <strain evidence="2 3">GH4-78</strain>
    </source>
</reference>
<feature type="transmembrane region" description="Helical" evidence="1">
    <location>
        <begin position="181"/>
        <end position="205"/>
    </location>
</feature>
<evidence type="ECO:0008006" key="4">
    <source>
        <dbReference type="Google" id="ProtNLM"/>
    </source>
</evidence>
<keyword evidence="1" id="KW-0472">Membrane</keyword>
<dbReference type="InterPro" id="IPR031347">
    <property type="entry name" value="AmpE"/>
</dbReference>
<dbReference type="InterPro" id="IPR052966">
    <property type="entry name" value="Beta-lactamase_Reg"/>
</dbReference>
<feature type="transmembrane region" description="Helical" evidence="1">
    <location>
        <begin position="42"/>
        <end position="61"/>
    </location>
</feature>
<protein>
    <recommendedName>
        <fullName evidence="4">AmpE protein</fullName>
    </recommendedName>
</protein>
<dbReference type="RefSeq" id="WP_133209218.1">
    <property type="nucleotide sequence ID" value="NZ_SMSE01000001.1"/>
</dbReference>
<accession>A0A4R5LUF9</accession>
<dbReference type="OrthoDB" id="9811967at2"/>
<dbReference type="PANTHER" id="PTHR38684:SF1">
    <property type="entry name" value="PROTEIN AMPE"/>
    <property type="match status" value="1"/>
</dbReference>
<evidence type="ECO:0000256" key="1">
    <source>
        <dbReference type="SAM" id="Phobius"/>
    </source>
</evidence>
<dbReference type="AlphaFoldDB" id="A0A4R5LUF9"/>
<feature type="transmembrane region" description="Helical" evidence="1">
    <location>
        <begin position="147"/>
        <end position="169"/>
    </location>
</feature>
<organism evidence="2 3">
    <name type="scientific">Seongchinamella unica</name>
    <dbReference type="NCBI Taxonomy" id="2547392"/>
    <lineage>
        <taxon>Bacteria</taxon>
        <taxon>Pseudomonadati</taxon>
        <taxon>Pseudomonadota</taxon>
        <taxon>Gammaproteobacteria</taxon>
        <taxon>Cellvibrionales</taxon>
        <taxon>Halieaceae</taxon>
        <taxon>Seongchinamella</taxon>
    </lineage>
</organism>
<feature type="transmembrane region" description="Helical" evidence="1">
    <location>
        <begin position="260"/>
        <end position="278"/>
    </location>
</feature>
<feature type="transmembrane region" description="Helical" evidence="1">
    <location>
        <begin position="68"/>
        <end position="86"/>
    </location>
</feature>
<dbReference type="GO" id="GO:0005886">
    <property type="term" value="C:plasma membrane"/>
    <property type="evidence" value="ECO:0007669"/>
    <property type="project" value="TreeGrafter"/>
</dbReference>
<dbReference type="GO" id="GO:0046677">
    <property type="term" value="P:response to antibiotic"/>
    <property type="evidence" value="ECO:0007669"/>
    <property type="project" value="TreeGrafter"/>
</dbReference>
<keyword evidence="3" id="KW-1185">Reference proteome</keyword>
<sequence length="279" mass="31156">MTFLALIIAIVLERLTPLEDWLLHDGWYRRWQGQLAALGLDGTWQVLIAVLLPVIAASLVLDVLRPLLFGLAWIGAAVIILLYSLGRSNLGAQQERYRSQCRRGDFEAAWLAASSEYDWFYADEQLDSQSMHQRAQQGFLYEAYQRWFAVLFYFLVLGPAGALAYRLIHLSGDGNAHRQQLLFYVDWVPVRLLAAAFTLTGNFVASADELWDALREPRMPSTDVLYSVALAATGEDRVPPEEGGLSGQRAAAQNETFVALVRRASICWVALIAALVVLV</sequence>
<keyword evidence="1" id="KW-1133">Transmembrane helix</keyword>
<evidence type="ECO:0000313" key="2">
    <source>
        <dbReference type="EMBL" id="TDG15056.1"/>
    </source>
</evidence>